<feature type="transmembrane region" description="Helical" evidence="1">
    <location>
        <begin position="40"/>
        <end position="59"/>
    </location>
</feature>
<evidence type="ECO:0000313" key="2">
    <source>
        <dbReference type="EMBL" id="OQQ81658.1"/>
    </source>
</evidence>
<accession>A0A1V9QLF0</accession>
<proteinExistence type="predicted"/>
<organism evidence="2 3">
    <name type="scientific">Ligilactobacillus salivarius</name>
    <dbReference type="NCBI Taxonomy" id="1624"/>
    <lineage>
        <taxon>Bacteria</taxon>
        <taxon>Bacillati</taxon>
        <taxon>Bacillota</taxon>
        <taxon>Bacilli</taxon>
        <taxon>Lactobacillales</taxon>
        <taxon>Lactobacillaceae</taxon>
        <taxon>Ligilactobacillus</taxon>
    </lineage>
</organism>
<comment type="caution">
    <text evidence="2">The sequence shown here is derived from an EMBL/GenBank/DDBJ whole genome shotgun (WGS) entry which is preliminary data.</text>
</comment>
<reference evidence="2 3" key="1">
    <citation type="submission" date="2017-03" db="EMBL/GenBank/DDBJ databases">
        <title>Phylogenomics and comparative genomics of Lactobacillus salivarius, a mammalian gut commensal.</title>
        <authorList>
            <person name="Harris H.M."/>
        </authorList>
    </citation>
    <scope>NUCLEOTIDE SEQUENCE [LARGE SCALE GENOMIC DNA]</scope>
    <source>
        <strain evidence="2 3">LMG 14477</strain>
    </source>
</reference>
<dbReference type="AlphaFoldDB" id="A0A1V9QLF0"/>
<sequence length="60" mass="6643">MTINKAIAAGIILISIVYIILSYTLFIFANKDEYKDAKDIISVVGVVIVSMTFLMLFLGK</sequence>
<protein>
    <submittedName>
        <fullName evidence="2">Uncharacterized protein</fullName>
    </submittedName>
</protein>
<keyword evidence="1" id="KW-1133">Transmembrane helix</keyword>
<dbReference type="EMBL" id="NBEB01000108">
    <property type="protein sequence ID" value="OQQ81658.1"/>
    <property type="molecule type" value="Genomic_DNA"/>
</dbReference>
<keyword evidence="1" id="KW-0812">Transmembrane</keyword>
<evidence type="ECO:0000313" key="3">
    <source>
        <dbReference type="Proteomes" id="UP000192638"/>
    </source>
</evidence>
<keyword evidence="1" id="KW-0472">Membrane</keyword>
<name>A0A1V9QLF0_9LACO</name>
<dbReference type="RefSeq" id="WP_081539973.1">
    <property type="nucleotide sequence ID" value="NZ_NBEB01000108.1"/>
</dbReference>
<feature type="transmembrane region" description="Helical" evidence="1">
    <location>
        <begin position="6"/>
        <end position="28"/>
    </location>
</feature>
<evidence type="ECO:0000256" key="1">
    <source>
        <dbReference type="SAM" id="Phobius"/>
    </source>
</evidence>
<dbReference type="Proteomes" id="UP000192638">
    <property type="component" value="Unassembled WGS sequence"/>
</dbReference>
<gene>
    <name evidence="2" type="ORF">B6U60_09795</name>
</gene>